<protein>
    <submittedName>
        <fullName evidence="1">Uncharacterized protein</fullName>
    </submittedName>
</protein>
<comment type="caution">
    <text evidence="1">The sequence shown here is derived from an EMBL/GenBank/DDBJ whole genome shotgun (WGS) entry which is preliminary data.</text>
</comment>
<proteinExistence type="predicted"/>
<evidence type="ECO:0000313" key="2">
    <source>
        <dbReference type="Proteomes" id="UP000752696"/>
    </source>
</evidence>
<organism evidence="1 2">
    <name type="scientific">Heterotrigona itama</name>
    <dbReference type="NCBI Taxonomy" id="395501"/>
    <lineage>
        <taxon>Eukaryota</taxon>
        <taxon>Metazoa</taxon>
        <taxon>Ecdysozoa</taxon>
        <taxon>Arthropoda</taxon>
        <taxon>Hexapoda</taxon>
        <taxon>Insecta</taxon>
        <taxon>Pterygota</taxon>
        <taxon>Neoptera</taxon>
        <taxon>Endopterygota</taxon>
        <taxon>Hymenoptera</taxon>
        <taxon>Apocrita</taxon>
        <taxon>Aculeata</taxon>
        <taxon>Apoidea</taxon>
        <taxon>Anthophila</taxon>
        <taxon>Apidae</taxon>
        <taxon>Heterotrigona</taxon>
    </lineage>
</organism>
<keyword evidence="2" id="KW-1185">Reference proteome</keyword>
<dbReference type="Proteomes" id="UP000752696">
    <property type="component" value="Unassembled WGS sequence"/>
</dbReference>
<sequence length="90" mass="10035">MPDKNRGCRDGQRDKDFFADEISSIGMSLRPSGSASSGISSLASCGEVDALPQLPAQDEERLQRAARLLQQRLVLRQWLTDHGLHSHYQK</sequence>
<gene>
    <name evidence="1" type="ORF">MHI_LOCUS985684</name>
</gene>
<dbReference type="EMBL" id="CAJDYZ010013452">
    <property type="protein sequence ID" value="CAD1481110.1"/>
    <property type="molecule type" value="Genomic_DNA"/>
</dbReference>
<accession>A0A6V7HJD5</accession>
<evidence type="ECO:0000313" key="1">
    <source>
        <dbReference type="EMBL" id="CAD1481110.1"/>
    </source>
</evidence>
<dbReference type="AlphaFoldDB" id="A0A6V7HJD5"/>
<reference evidence="1" key="1">
    <citation type="submission" date="2020-07" db="EMBL/GenBank/DDBJ databases">
        <authorList>
            <person name="Nazaruddin N."/>
        </authorList>
    </citation>
    <scope>NUCLEOTIDE SEQUENCE</scope>
</reference>
<name>A0A6V7HJD5_9HYME</name>